<organism evidence="3">
    <name type="scientific">uncultured Blastococcus sp</name>
    <dbReference type="NCBI Taxonomy" id="217144"/>
    <lineage>
        <taxon>Bacteria</taxon>
        <taxon>Bacillati</taxon>
        <taxon>Actinomycetota</taxon>
        <taxon>Actinomycetes</taxon>
        <taxon>Geodermatophilales</taxon>
        <taxon>Geodermatophilaceae</taxon>
        <taxon>Blastococcus</taxon>
        <taxon>environmental samples</taxon>
    </lineage>
</organism>
<dbReference type="InterPro" id="IPR050078">
    <property type="entry name" value="Ribosomal_L11_MeTrfase_PrmA"/>
</dbReference>
<protein>
    <recommendedName>
        <fullName evidence="4">SAM-dependent methyltransferase</fullName>
    </recommendedName>
</protein>
<keyword evidence="2" id="KW-0808">Transferase</keyword>
<dbReference type="Pfam" id="PF06325">
    <property type="entry name" value="PrmA"/>
    <property type="match status" value="1"/>
</dbReference>
<gene>
    <name evidence="3" type="ORF">AVDCRST_MAG52-2020</name>
</gene>
<dbReference type="AlphaFoldDB" id="A0A6J4IEH5"/>
<evidence type="ECO:0000256" key="2">
    <source>
        <dbReference type="ARBA" id="ARBA00022679"/>
    </source>
</evidence>
<dbReference type="EMBL" id="CADCTN010000141">
    <property type="protein sequence ID" value="CAA9248718.1"/>
    <property type="molecule type" value="Genomic_DNA"/>
</dbReference>
<dbReference type="GO" id="GO:0016279">
    <property type="term" value="F:protein-lysine N-methyltransferase activity"/>
    <property type="evidence" value="ECO:0007669"/>
    <property type="project" value="TreeGrafter"/>
</dbReference>
<name>A0A6J4IEH5_9ACTN</name>
<accession>A0A6J4IEH5</accession>
<evidence type="ECO:0000313" key="3">
    <source>
        <dbReference type="EMBL" id="CAA9248718.1"/>
    </source>
</evidence>
<keyword evidence="1" id="KW-0489">Methyltransferase</keyword>
<sequence length="222" mass="23316">MRSGLTDPVPERPVPATFVRDHTRPDRPSLVPEVTLRVADDVVALWEAIEEEQGAAPTDPPFWAAAWPGGQALARYVLDTPGSVAGRSVLDLGAGSGLVAVAAALAGAARVLASDVDPFSRAAVAVNAEANGVAPIDVLGDVLGEEPPAVDVVLAGDVCYDRVMSERVLPWLEAARARGAQVYLGDPGRPYVPADRLTSVATFDVAEAEGPRVRRTTVWRLP</sequence>
<dbReference type="Gene3D" id="3.40.50.150">
    <property type="entry name" value="Vaccinia Virus protein VP39"/>
    <property type="match status" value="1"/>
</dbReference>
<proteinExistence type="predicted"/>
<evidence type="ECO:0008006" key="4">
    <source>
        <dbReference type="Google" id="ProtNLM"/>
    </source>
</evidence>
<evidence type="ECO:0000256" key="1">
    <source>
        <dbReference type="ARBA" id="ARBA00022603"/>
    </source>
</evidence>
<dbReference type="PANTHER" id="PTHR43648:SF1">
    <property type="entry name" value="ELECTRON TRANSFER FLAVOPROTEIN BETA SUBUNIT LYSINE METHYLTRANSFERASE"/>
    <property type="match status" value="1"/>
</dbReference>
<dbReference type="SUPFAM" id="SSF53335">
    <property type="entry name" value="S-adenosyl-L-methionine-dependent methyltransferases"/>
    <property type="match status" value="1"/>
</dbReference>
<reference evidence="3" key="1">
    <citation type="submission" date="2020-02" db="EMBL/GenBank/DDBJ databases">
        <authorList>
            <person name="Meier V. D."/>
        </authorList>
    </citation>
    <scope>NUCLEOTIDE SEQUENCE</scope>
    <source>
        <strain evidence="3">AVDCRST_MAG52</strain>
    </source>
</reference>
<dbReference type="InterPro" id="IPR029063">
    <property type="entry name" value="SAM-dependent_MTases_sf"/>
</dbReference>
<dbReference type="GO" id="GO:0032259">
    <property type="term" value="P:methylation"/>
    <property type="evidence" value="ECO:0007669"/>
    <property type="project" value="UniProtKB-KW"/>
</dbReference>
<dbReference type="PANTHER" id="PTHR43648">
    <property type="entry name" value="ELECTRON TRANSFER FLAVOPROTEIN BETA SUBUNIT LYSINE METHYLTRANSFERASE"/>
    <property type="match status" value="1"/>
</dbReference>